<dbReference type="EMBL" id="CP024932">
    <property type="protein sequence ID" value="ATZ08271.1"/>
    <property type="molecule type" value="Genomic_DNA"/>
</dbReference>
<dbReference type="AlphaFoldDB" id="A0ABC8CID7"/>
<gene>
    <name evidence="2" type="ORF">A9D01_05340</name>
</gene>
<evidence type="ECO:0000313" key="3">
    <source>
        <dbReference type="Proteomes" id="UP000231994"/>
    </source>
</evidence>
<proteinExistence type="predicted"/>
<protein>
    <submittedName>
        <fullName evidence="2">Uncharacterized protein</fullName>
    </submittedName>
</protein>
<keyword evidence="1" id="KW-1133">Transmembrane helix</keyword>
<organism evidence="2 3">
    <name type="scientific">Corynebacterium striatum</name>
    <dbReference type="NCBI Taxonomy" id="43770"/>
    <lineage>
        <taxon>Bacteria</taxon>
        <taxon>Bacillati</taxon>
        <taxon>Actinomycetota</taxon>
        <taxon>Actinomycetes</taxon>
        <taxon>Mycobacteriales</taxon>
        <taxon>Corynebacteriaceae</taxon>
        <taxon>Corynebacterium</taxon>
    </lineage>
</organism>
<name>A0ABC8CID7_CORST</name>
<evidence type="ECO:0000313" key="2">
    <source>
        <dbReference type="EMBL" id="ATZ08271.1"/>
    </source>
</evidence>
<feature type="transmembrane region" description="Helical" evidence="1">
    <location>
        <begin position="133"/>
        <end position="156"/>
    </location>
</feature>
<keyword evidence="1" id="KW-0812">Transmembrane</keyword>
<dbReference type="Proteomes" id="UP000231994">
    <property type="component" value="Chromosome"/>
</dbReference>
<accession>A0ABC8CID7</accession>
<keyword evidence="1" id="KW-0472">Membrane</keyword>
<feature type="transmembrane region" description="Helical" evidence="1">
    <location>
        <begin position="32"/>
        <end position="52"/>
    </location>
</feature>
<sequence>MEVKKSSLKGIVLDHFGTLIDNKDKSRRLEDWLTQVGLPIVIGVVCFCRGVKLGEVGTAVSGVSIVSALLCAMAVFLFQLRVDLSKSDKILQRDYDLVDQCMFNTLWAIVWGMGLSVFLIVCEAGGWLNSAKSGPVVTGIAVAASVHFVLVIAMCLKRLREAYRRIGMKDL</sequence>
<reference evidence="2 3" key="1">
    <citation type="submission" date="2017-11" db="EMBL/GenBank/DDBJ databases">
        <title>Whole genome sequencing of cultured pathogen.</title>
        <authorList>
            <person name="Hoffmann M."/>
            <person name="Sanchez M."/>
            <person name="Timme R."/>
            <person name="Nudel K."/>
            <person name="Bry L."/>
        </authorList>
    </citation>
    <scope>NUCLEOTIDE SEQUENCE [LARGE SCALE GENOMIC DNA]</scope>
    <source>
        <strain evidence="2 3">216</strain>
    </source>
</reference>
<feature type="transmembrane region" description="Helical" evidence="1">
    <location>
        <begin position="58"/>
        <end position="80"/>
    </location>
</feature>
<evidence type="ECO:0000256" key="1">
    <source>
        <dbReference type="SAM" id="Phobius"/>
    </source>
</evidence>
<feature type="transmembrane region" description="Helical" evidence="1">
    <location>
        <begin position="101"/>
        <end position="121"/>
    </location>
</feature>